<keyword evidence="2 5" id="KW-0312">Gluconeogenesis</keyword>
<sequence>MRKPVIAGNWKLYKTKDEALALIEELAPLVAGVDNVEIVVAPVFTVLPTLPAALAGTSISLAAQDVFWEEEGAFTGEVSPRMLLDAGASHVIIGHSERRQYFGETDQTANKKIKAALKGALVPIFCIGETLDAREAGDTFKVLERQVRGGLEGLTETQFAPVIIAYEPVWAIGTGKVATDEQAQEAHAFVRGVVARMFSKAAADKVRILYGGSVKPDNVKGLMASPDIDGALVGGASLKGASFASIVRYGE</sequence>
<dbReference type="InterPro" id="IPR000652">
    <property type="entry name" value="Triosephosphate_isomerase"/>
</dbReference>
<dbReference type="CDD" id="cd00311">
    <property type="entry name" value="TIM"/>
    <property type="match status" value="1"/>
</dbReference>
<evidence type="ECO:0000256" key="1">
    <source>
        <dbReference type="ARBA" id="ARBA00007422"/>
    </source>
</evidence>
<accession>A0ABX8JVT6</accession>
<feature type="active site" description="Proton acceptor" evidence="5">
    <location>
        <position position="167"/>
    </location>
</feature>
<dbReference type="NCBIfam" id="TIGR00419">
    <property type="entry name" value="tim"/>
    <property type="match status" value="1"/>
</dbReference>
<comment type="pathway">
    <text evidence="5 6">Carbohydrate degradation; glycolysis; D-glyceraldehyde 3-phosphate from glycerone phosphate: step 1/1.</text>
</comment>
<keyword evidence="8" id="KW-1185">Reference proteome</keyword>
<organism evidence="7 8">
    <name type="scientific">Geomonas diazotrophica</name>
    <dbReference type="NCBI Taxonomy" id="2843197"/>
    <lineage>
        <taxon>Bacteria</taxon>
        <taxon>Pseudomonadati</taxon>
        <taxon>Thermodesulfobacteriota</taxon>
        <taxon>Desulfuromonadia</taxon>
        <taxon>Geobacterales</taxon>
        <taxon>Geobacteraceae</taxon>
        <taxon>Geomonas</taxon>
    </lineage>
</organism>
<feature type="active site" description="Electrophile" evidence="5">
    <location>
        <position position="95"/>
    </location>
</feature>
<evidence type="ECO:0000256" key="4">
    <source>
        <dbReference type="ARBA" id="ARBA00023152"/>
    </source>
</evidence>
<keyword evidence="5 6" id="KW-0413">Isomerase</keyword>
<proteinExistence type="inferred from homology"/>
<comment type="catalytic activity">
    <reaction evidence="5 6">
        <text>D-glyceraldehyde 3-phosphate = dihydroxyacetone phosphate</text>
        <dbReference type="Rhea" id="RHEA:18585"/>
        <dbReference type="ChEBI" id="CHEBI:57642"/>
        <dbReference type="ChEBI" id="CHEBI:59776"/>
        <dbReference type="EC" id="5.3.1.1"/>
    </reaction>
</comment>
<evidence type="ECO:0000256" key="5">
    <source>
        <dbReference type="HAMAP-Rule" id="MF_00147"/>
    </source>
</evidence>
<dbReference type="EMBL" id="CP076724">
    <property type="protein sequence ID" value="QWV99540.1"/>
    <property type="molecule type" value="Genomic_DNA"/>
</dbReference>
<evidence type="ECO:0000313" key="7">
    <source>
        <dbReference type="EMBL" id="QWV99540.1"/>
    </source>
</evidence>
<dbReference type="PROSITE" id="PS51440">
    <property type="entry name" value="TIM_2"/>
    <property type="match status" value="1"/>
</dbReference>
<dbReference type="HAMAP" id="MF_00147_B">
    <property type="entry name" value="TIM_B"/>
    <property type="match status" value="1"/>
</dbReference>
<evidence type="ECO:0000256" key="2">
    <source>
        <dbReference type="ARBA" id="ARBA00022432"/>
    </source>
</evidence>
<dbReference type="Pfam" id="PF00121">
    <property type="entry name" value="TIM"/>
    <property type="match status" value="1"/>
</dbReference>
<feature type="binding site" evidence="5">
    <location>
        <begin position="234"/>
        <end position="235"/>
    </location>
    <ligand>
        <name>substrate</name>
    </ligand>
</feature>
<dbReference type="GO" id="GO:0004807">
    <property type="term" value="F:triose-phosphate isomerase activity"/>
    <property type="evidence" value="ECO:0007669"/>
    <property type="project" value="UniProtKB-EC"/>
</dbReference>
<evidence type="ECO:0000256" key="6">
    <source>
        <dbReference type="RuleBase" id="RU363013"/>
    </source>
</evidence>
<comment type="subunit">
    <text evidence="5 6">Homodimer.</text>
</comment>
<feature type="binding site" evidence="5">
    <location>
        <position position="213"/>
    </location>
    <ligand>
        <name>substrate</name>
    </ligand>
</feature>
<dbReference type="PANTHER" id="PTHR21139:SF42">
    <property type="entry name" value="TRIOSEPHOSPHATE ISOMERASE"/>
    <property type="match status" value="1"/>
</dbReference>
<evidence type="ECO:0000256" key="3">
    <source>
        <dbReference type="ARBA" id="ARBA00022490"/>
    </source>
</evidence>
<dbReference type="InterPro" id="IPR022896">
    <property type="entry name" value="TrioseP_Isoase_bac/euk"/>
</dbReference>
<feature type="binding site" evidence="5">
    <location>
        <begin position="9"/>
        <end position="11"/>
    </location>
    <ligand>
        <name>substrate</name>
    </ligand>
</feature>
<reference evidence="7 8" key="1">
    <citation type="submission" date="2021-06" db="EMBL/GenBank/DDBJ databases">
        <title>Gemonas diversity in paddy soil.</title>
        <authorList>
            <person name="Liu G."/>
        </authorList>
    </citation>
    <scope>NUCLEOTIDE SEQUENCE [LARGE SCALE GENOMIC DNA]</scope>
    <source>
        <strain evidence="7 8">RG29</strain>
    </source>
</reference>
<feature type="binding site" evidence="5">
    <location>
        <position position="173"/>
    </location>
    <ligand>
        <name>substrate</name>
    </ligand>
</feature>
<keyword evidence="4 5" id="KW-0324">Glycolysis</keyword>
<comment type="subcellular location">
    <subcellularLocation>
        <location evidence="5 6">Cytoplasm</location>
    </subcellularLocation>
</comment>
<dbReference type="PANTHER" id="PTHR21139">
    <property type="entry name" value="TRIOSEPHOSPHATE ISOMERASE"/>
    <property type="match status" value="1"/>
</dbReference>
<dbReference type="EC" id="5.3.1.1" evidence="5 6"/>
<comment type="function">
    <text evidence="5">Involved in the gluconeogenesis. Catalyzes stereospecifically the conversion of dihydroxyacetone phosphate (DHAP) to D-glyceraldehyde-3-phosphate (G3P).</text>
</comment>
<gene>
    <name evidence="5 7" type="primary">tpiA</name>
    <name evidence="7" type="ORF">KP005_09770</name>
</gene>
<evidence type="ECO:0000313" key="8">
    <source>
        <dbReference type="Proteomes" id="UP000683493"/>
    </source>
</evidence>
<keyword evidence="3 5" id="KW-0963">Cytoplasm</keyword>
<dbReference type="Proteomes" id="UP000683493">
    <property type="component" value="Chromosome"/>
</dbReference>
<comment type="similarity">
    <text evidence="1 5 6">Belongs to the triosephosphate isomerase family.</text>
</comment>
<protein>
    <recommendedName>
        <fullName evidence="5 6">Triosephosphate isomerase</fullName>
        <shortName evidence="5">TIM</shortName>
        <shortName evidence="5">TPI</shortName>
        <ecNumber evidence="5 6">5.3.1.1</ecNumber>
    </recommendedName>
    <alternativeName>
        <fullName evidence="5">Triose-phosphate isomerase</fullName>
    </alternativeName>
</protein>
<name>A0ABX8JVT6_9BACT</name>
<dbReference type="PROSITE" id="PS00171">
    <property type="entry name" value="TIM_1"/>
    <property type="match status" value="1"/>
</dbReference>
<dbReference type="InterPro" id="IPR020861">
    <property type="entry name" value="Triosephosphate_isomerase_AS"/>
</dbReference>
<comment type="pathway">
    <text evidence="5 6">Carbohydrate biosynthesis; gluconeogenesis.</text>
</comment>